<evidence type="ECO:0000256" key="1">
    <source>
        <dbReference type="SAM" id="SignalP"/>
    </source>
</evidence>
<comment type="caution">
    <text evidence="2">The sequence shown here is derived from an EMBL/GenBank/DDBJ whole genome shotgun (WGS) entry which is preliminary data.</text>
</comment>
<dbReference type="Proteomes" id="UP000247792">
    <property type="component" value="Unassembled WGS sequence"/>
</dbReference>
<protein>
    <submittedName>
        <fullName evidence="2">Uncharacterized protein</fullName>
    </submittedName>
</protein>
<name>A0A318J5B1_9BURK</name>
<dbReference type="EMBL" id="QJKB01000005">
    <property type="protein sequence ID" value="PXX42603.1"/>
    <property type="molecule type" value="Genomic_DNA"/>
</dbReference>
<evidence type="ECO:0000313" key="2">
    <source>
        <dbReference type="EMBL" id="PXX42603.1"/>
    </source>
</evidence>
<dbReference type="OrthoDB" id="5770735at2"/>
<keyword evidence="3" id="KW-1185">Reference proteome</keyword>
<sequence length="231" mass="26166">MRRLLSLFLLSFCFIFSAHAENKHGPTWGVHGMLLFGNSEGMYVSHLPMFHAPHDYQVVLQIRCLDKKLDVAIKARLEQKLVLWTMEPEQFEIARLAADSKLPLKQFKANIVLGHFEQGGKTEYKDVPVVVEKTLIFRQLSPQMRENKQAVYHQIGSGTQRFLLKEIDSRPDFDHVLAISVPAAAAMADVVVKKTGLQAVTDAEFLQVLQYKVDKRAGVKGTIYLDMADLE</sequence>
<dbReference type="RefSeq" id="WP_110256141.1">
    <property type="nucleotide sequence ID" value="NZ_QJKB01000005.1"/>
</dbReference>
<evidence type="ECO:0000313" key="3">
    <source>
        <dbReference type="Proteomes" id="UP000247792"/>
    </source>
</evidence>
<gene>
    <name evidence="2" type="ORF">DFR42_105261</name>
</gene>
<proteinExistence type="predicted"/>
<accession>A0A318J5B1</accession>
<feature type="signal peptide" evidence="1">
    <location>
        <begin position="1"/>
        <end position="20"/>
    </location>
</feature>
<dbReference type="AlphaFoldDB" id="A0A318J5B1"/>
<organism evidence="2 3">
    <name type="scientific">Undibacterium pigrum</name>
    <dbReference type="NCBI Taxonomy" id="401470"/>
    <lineage>
        <taxon>Bacteria</taxon>
        <taxon>Pseudomonadati</taxon>
        <taxon>Pseudomonadota</taxon>
        <taxon>Betaproteobacteria</taxon>
        <taxon>Burkholderiales</taxon>
        <taxon>Oxalobacteraceae</taxon>
        <taxon>Undibacterium</taxon>
    </lineage>
</organism>
<feature type="chain" id="PRO_5016334901" evidence="1">
    <location>
        <begin position="21"/>
        <end position="231"/>
    </location>
</feature>
<keyword evidence="1" id="KW-0732">Signal</keyword>
<reference evidence="2 3" key="1">
    <citation type="submission" date="2018-05" db="EMBL/GenBank/DDBJ databases">
        <title>Genomic Encyclopedia of Type Strains, Phase IV (KMG-IV): sequencing the most valuable type-strain genomes for metagenomic binning, comparative biology and taxonomic classification.</title>
        <authorList>
            <person name="Goeker M."/>
        </authorList>
    </citation>
    <scope>NUCLEOTIDE SEQUENCE [LARGE SCALE GENOMIC DNA]</scope>
    <source>
        <strain evidence="2 3">DSM 19792</strain>
    </source>
</reference>